<keyword evidence="2" id="KW-1185">Reference proteome</keyword>
<sequence>MSTLPEPEQPLMCLDEYITLCADLHNTLIDKSIPPDSQPLEISTDLLQRYESYRANPPFDPYAGVPDPPALDCLSSIAILLSQLRTTITPSKGQHIPLTPLLYQPMPEWFFPPLYSYDIEAADSPFLLLYPQRLPSEPCIDGGLFVHIYTLDGIWLQAPPGPAMPPPQK</sequence>
<dbReference type="EMBL" id="MU853225">
    <property type="protein sequence ID" value="KAK4126263.1"/>
    <property type="molecule type" value="Genomic_DNA"/>
</dbReference>
<protein>
    <submittedName>
        <fullName evidence="1">Uncharacterized protein</fullName>
    </submittedName>
</protein>
<name>A0AAN6Z6D7_9PEZI</name>
<proteinExistence type="predicted"/>
<reference evidence="1" key="2">
    <citation type="submission" date="2023-05" db="EMBL/GenBank/DDBJ databases">
        <authorList>
            <consortium name="Lawrence Berkeley National Laboratory"/>
            <person name="Steindorff A."/>
            <person name="Hensen N."/>
            <person name="Bonometti L."/>
            <person name="Westerberg I."/>
            <person name="Brannstrom I.O."/>
            <person name="Guillou S."/>
            <person name="Cros-Aarteil S."/>
            <person name="Calhoun S."/>
            <person name="Haridas S."/>
            <person name="Kuo A."/>
            <person name="Mondo S."/>
            <person name="Pangilinan J."/>
            <person name="Riley R."/>
            <person name="Labutti K."/>
            <person name="Andreopoulos B."/>
            <person name="Lipzen A."/>
            <person name="Chen C."/>
            <person name="Yanf M."/>
            <person name="Daum C."/>
            <person name="Ng V."/>
            <person name="Clum A."/>
            <person name="Ohm R."/>
            <person name="Martin F."/>
            <person name="Silar P."/>
            <person name="Natvig D."/>
            <person name="Lalanne C."/>
            <person name="Gautier V."/>
            <person name="Ament-Velasquez S.L."/>
            <person name="Kruys A."/>
            <person name="Hutchinson M.I."/>
            <person name="Powell A.J."/>
            <person name="Barry K."/>
            <person name="Miller A.N."/>
            <person name="Grigoriev I.V."/>
            <person name="Debuchy R."/>
            <person name="Gladieux P."/>
            <person name="Thoren M.H."/>
            <person name="Johannesson H."/>
        </authorList>
    </citation>
    <scope>NUCLEOTIDE SEQUENCE</scope>
    <source>
        <strain evidence="1">CBS 731.68</strain>
    </source>
</reference>
<dbReference type="Proteomes" id="UP001302602">
    <property type="component" value="Unassembled WGS sequence"/>
</dbReference>
<organism evidence="1 2">
    <name type="scientific">Parathielavia appendiculata</name>
    <dbReference type="NCBI Taxonomy" id="2587402"/>
    <lineage>
        <taxon>Eukaryota</taxon>
        <taxon>Fungi</taxon>
        <taxon>Dikarya</taxon>
        <taxon>Ascomycota</taxon>
        <taxon>Pezizomycotina</taxon>
        <taxon>Sordariomycetes</taxon>
        <taxon>Sordariomycetidae</taxon>
        <taxon>Sordariales</taxon>
        <taxon>Chaetomiaceae</taxon>
        <taxon>Parathielavia</taxon>
    </lineage>
</organism>
<comment type="caution">
    <text evidence="1">The sequence shown here is derived from an EMBL/GenBank/DDBJ whole genome shotgun (WGS) entry which is preliminary data.</text>
</comment>
<dbReference type="RefSeq" id="XP_062650034.1">
    <property type="nucleotide sequence ID" value="XM_062792466.1"/>
</dbReference>
<dbReference type="AlphaFoldDB" id="A0AAN6Z6D7"/>
<evidence type="ECO:0000313" key="1">
    <source>
        <dbReference type="EMBL" id="KAK4126263.1"/>
    </source>
</evidence>
<reference evidence="1" key="1">
    <citation type="journal article" date="2023" name="Mol. Phylogenet. Evol.">
        <title>Genome-scale phylogeny and comparative genomics of the fungal order Sordariales.</title>
        <authorList>
            <person name="Hensen N."/>
            <person name="Bonometti L."/>
            <person name="Westerberg I."/>
            <person name="Brannstrom I.O."/>
            <person name="Guillou S."/>
            <person name="Cros-Aarteil S."/>
            <person name="Calhoun S."/>
            <person name="Haridas S."/>
            <person name="Kuo A."/>
            <person name="Mondo S."/>
            <person name="Pangilinan J."/>
            <person name="Riley R."/>
            <person name="LaButti K."/>
            <person name="Andreopoulos B."/>
            <person name="Lipzen A."/>
            <person name="Chen C."/>
            <person name="Yan M."/>
            <person name="Daum C."/>
            <person name="Ng V."/>
            <person name="Clum A."/>
            <person name="Steindorff A."/>
            <person name="Ohm R.A."/>
            <person name="Martin F."/>
            <person name="Silar P."/>
            <person name="Natvig D.O."/>
            <person name="Lalanne C."/>
            <person name="Gautier V."/>
            <person name="Ament-Velasquez S.L."/>
            <person name="Kruys A."/>
            <person name="Hutchinson M.I."/>
            <person name="Powell A.J."/>
            <person name="Barry K."/>
            <person name="Miller A.N."/>
            <person name="Grigoriev I.V."/>
            <person name="Debuchy R."/>
            <person name="Gladieux P."/>
            <person name="Hiltunen Thoren M."/>
            <person name="Johannesson H."/>
        </authorList>
    </citation>
    <scope>NUCLEOTIDE SEQUENCE</scope>
    <source>
        <strain evidence="1">CBS 731.68</strain>
    </source>
</reference>
<accession>A0AAN6Z6D7</accession>
<evidence type="ECO:0000313" key="2">
    <source>
        <dbReference type="Proteomes" id="UP001302602"/>
    </source>
</evidence>
<gene>
    <name evidence="1" type="ORF">N657DRAFT_643049</name>
</gene>
<dbReference type="GeneID" id="87829235"/>